<dbReference type="Pfam" id="PF00132">
    <property type="entry name" value="Hexapep"/>
    <property type="match status" value="1"/>
</dbReference>
<sequence>MPTEKEKMLSGALYTPSDPELRAMSDQAHRLCQEYNQCNATDHDAKAAILKMLIPRQGKGLYIEGPFFCDYGVHINIGDHVFFNFNCTILDTMQVTIGDHCMFGPGVQIYTPLHPMKAAERNTGLEYAKEVVIGDSVWVGGNVTILPGVHIGDNCVIGAGSVVTRDVPANSFAAGNPARVIKTIS</sequence>
<name>A0ABS8PSV2_9BACT</name>
<reference evidence="4 5" key="1">
    <citation type="submission" date="2021-11" db="EMBL/GenBank/DDBJ databases">
        <title>Genomic of Niabella pedocola.</title>
        <authorList>
            <person name="Wu T."/>
        </authorList>
    </citation>
    <scope>NUCLEOTIDE SEQUENCE [LARGE SCALE GENOMIC DNA]</scope>
    <source>
        <strain evidence="4 5">JCM 31011</strain>
    </source>
</reference>
<dbReference type="PANTHER" id="PTHR23416:SF23">
    <property type="entry name" value="ACETYLTRANSFERASE C18B11.09C-RELATED"/>
    <property type="match status" value="1"/>
</dbReference>
<evidence type="ECO:0000256" key="2">
    <source>
        <dbReference type="ARBA" id="ARBA00022679"/>
    </source>
</evidence>
<organism evidence="4 5">
    <name type="scientific">Niabella pedocola</name>
    <dbReference type="NCBI Taxonomy" id="1752077"/>
    <lineage>
        <taxon>Bacteria</taxon>
        <taxon>Pseudomonadati</taxon>
        <taxon>Bacteroidota</taxon>
        <taxon>Chitinophagia</taxon>
        <taxon>Chitinophagales</taxon>
        <taxon>Chitinophagaceae</taxon>
        <taxon>Niabella</taxon>
    </lineage>
</organism>
<protein>
    <submittedName>
        <fullName evidence="4">Sugar O-acetyltransferase</fullName>
    </submittedName>
</protein>
<dbReference type="Gene3D" id="2.160.10.10">
    <property type="entry name" value="Hexapeptide repeat proteins"/>
    <property type="match status" value="1"/>
</dbReference>
<dbReference type="RefSeq" id="WP_231005431.1">
    <property type="nucleotide sequence ID" value="NZ_JAJNEC010000005.1"/>
</dbReference>
<dbReference type="InterPro" id="IPR011004">
    <property type="entry name" value="Trimer_LpxA-like_sf"/>
</dbReference>
<keyword evidence="5" id="KW-1185">Reference proteome</keyword>
<dbReference type="EMBL" id="JAJNEC010000005">
    <property type="protein sequence ID" value="MCD2424152.1"/>
    <property type="molecule type" value="Genomic_DNA"/>
</dbReference>
<proteinExistence type="inferred from homology"/>
<gene>
    <name evidence="4" type="ORF">LQ567_15335</name>
</gene>
<dbReference type="SMART" id="SM01266">
    <property type="entry name" value="Mac"/>
    <property type="match status" value="1"/>
</dbReference>
<dbReference type="Proteomes" id="UP001199816">
    <property type="component" value="Unassembled WGS sequence"/>
</dbReference>
<evidence type="ECO:0000259" key="3">
    <source>
        <dbReference type="SMART" id="SM01266"/>
    </source>
</evidence>
<dbReference type="InterPro" id="IPR051159">
    <property type="entry name" value="Hexapeptide_acetyltransf"/>
</dbReference>
<dbReference type="Pfam" id="PF12464">
    <property type="entry name" value="Mac"/>
    <property type="match status" value="1"/>
</dbReference>
<keyword evidence="2" id="KW-0808">Transferase</keyword>
<dbReference type="CDD" id="cd03357">
    <property type="entry name" value="LbH_MAT_GAT"/>
    <property type="match status" value="1"/>
</dbReference>
<feature type="domain" description="Maltose/galactoside acetyltransferase" evidence="3">
    <location>
        <begin position="5"/>
        <end position="59"/>
    </location>
</feature>
<dbReference type="PANTHER" id="PTHR23416">
    <property type="entry name" value="SIALIC ACID SYNTHASE-RELATED"/>
    <property type="match status" value="1"/>
</dbReference>
<evidence type="ECO:0000313" key="4">
    <source>
        <dbReference type="EMBL" id="MCD2424152.1"/>
    </source>
</evidence>
<evidence type="ECO:0000256" key="1">
    <source>
        <dbReference type="ARBA" id="ARBA00007274"/>
    </source>
</evidence>
<comment type="caution">
    <text evidence="4">The sequence shown here is derived from an EMBL/GenBank/DDBJ whole genome shotgun (WGS) entry which is preliminary data.</text>
</comment>
<dbReference type="SUPFAM" id="SSF51161">
    <property type="entry name" value="Trimeric LpxA-like enzymes"/>
    <property type="match status" value="1"/>
</dbReference>
<accession>A0ABS8PSV2</accession>
<evidence type="ECO:0000313" key="5">
    <source>
        <dbReference type="Proteomes" id="UP001199816"/>
    </source>
</evidence>
<dbReference type="InterPro" id="IPR001451">
    <property type="entry name" value="Hexapep"/>
</dbReference>
<comment type="similarity">
    <text evidence="1">Belongs to the transferase hexapeptide repeat family.</text>
</comment>
<dbReference type="InterPro" id="IPR024688">
    <property type="entry name" value="Mac_dom"/>
</dbReference>